<dbReference type="Proteomes" id="UP000324479">
    <property type="component" value="Unassembled WGS sequence"/>
</dbReference>
<protein>
    <submittedName>
        <fullName evidence="2">Uncharacterized protein</fullName>
    </submittedName>
</protein>
<name>A0A5M6D9Q6_9BACT</name>
<evidence type="ECO:0000313" key="2">
    <source>
        <dbReference type="EMBL" id="KAA5544298.1"/>
    </source>
</evidence>
<organism evidence="2 3">
    <name type="scientific">Roseiconus nitratireducens</name>
    <dbReference type="NCBI Taxonomy" id="2605748"/>
    <lineage>
        <taxon>Bacteria</taxon>
        <taxon>Pseudomonadati</taxon>
        <taxon>Planctomycetota</taxon>
        <taxon>Planctomycetia</taxon>
        <taxon>Pirellulales</taxon>
        <taxon>Pirellulaceae</taxon>
        <taxon>Roseiconus</taxon>
    </lineage>
</organism>
<feature type="region of interest" description="Disordered" evidence="1">
    <location>
        <begin position="54"/>
        <end position="78"/>
    </location>
</feature>
<reference evidence="2 3" key="1">
    <citation type="submission" date="2019-08" db="EMBL/GenBank/DDBJ databases">
        <authorList>
            <person name="Dhanesh K."/>
            <person name="Kumar G."/>
            <person name="Sasikala C."/>
            <person name="Venkata Ramana C."/>
        </authorList>
    </citation>
    <scope>NUCLEOTIDE SEQUENCE [LARGE SCALE GENOMIC DNA]</scope>
    <source>
        <strain evidence="2 3">JC645</strain>
    </source>
</reference>
<dbReference type="RefSeq" id="WP_150075904.1">
    <property type="nucleotide sequence ID" value="NZ_VWOX01000004.1"/>
</dbReference>
<proteinExistence type="predicted"/>
<comment type="caution">
    <text evidence="2">The sequence shown here is derived from an EMBL/GenBank/DDBJ whole genome shotgun (WGS) entry which is preliminary data.</text>
</comment>
<gene>
    <name evidence="2" type="ORF">FYK55_08075</name>
</gene>
<dbReference type="AlphaFoldDB" id="A0A5M6D9Q6"/>
<keyword evidence="3" id="KW-1185">Reference proteome</keyword>
<evidence type="ECO:0000313" key="3">
    <source>
        <dbReference type="Proteomes" id="UP000324479"/>
    </source>
</evidence>
<evidence type="ECO:0000256" key="1">
    <source>
        <dbReference type="SAM" id="MobiDB-lite"/>
    </source>
</evidence>
<accession>A0A5M6D9Q6</accession>
<sequence>MSSSNRIAVPADGAVFREDTPVGPIRLPVKEPSSFIVEFNRIYGKTGMRLKWQVKSGEPGDTMSAPRANGTPGNRPST</sequence>
<dbReference type="EMBL" id="VWOX01000004">
    <property type="protein sequence ID" value="KAA5544298.1"/>
    <property type="molecule type" value="Genomic_DNA"/>
</dbReference>